<sequence>MTKNSSSHPVRQKFASKSYLNGLNKDRENIFSDWHQVGKDIESIIDIPNYPEISFSKTHIVSAKGFVKVMRSKNKTITKTRFIRPKIGSKSLGKFLVKFHR</sequence>
<dbReference type="RefSeq" id="WP_378256062.1">
    <property type="nucleotide sequence ID" value="NZ_JBHSJV010000001.1"/>
</dbReference>
<evidence type="ECO:0000313" key="2">
    <source>
        <dbReference type="Proteomes" id="UP001597459"/>
    </source>
</evidence>
<protein>
    <submittedName>
        <fullName evidence="1">Uncharacterized protein</fullName>
    </submittedName>
</protein>
<name>A0ABW5N5E7_9FLAO</name>
<proteinExistence type="predicted"/>
<keyword evidence="2" id="KW-1185">Reference proteome</keyword>
<reference evidence="2" key="1">
    <citation type="journal article" date="2019" name="Int. J. Syst. Evol. Microbiol.">
        <title>The Global Catalogue of Microorganisms (GCM) 10K type strain sequencing project: providing services to taxonomists for standard genome sequencing and annotation.</title>
        <authorList>
            <consortium name="The Broad Institute Genomics Platform"/>
            <consortium name="The Broad Institute Genome Sequencing Center for Infectious Disease"/>
            <person name="Wu L."/>
            <person name="Ma J."/>
        </authorList>
    </citation>
    <scope>NUCLEOTIDE SEQUENCE [LARGE SCALE GENOMIC DNA]</scope>
    <source>
        <strain evidence="2">KCTC 42423</strain>
    </source>
</reference>
<accession>A0ABW5N5E7</accession>
<organism evidence="1 2">
    <name type="scientific">Aquimarina hainanensis</name>
    <dbReference type="NCBI Taxonomy" id="1578017"/>
    <lineage>
        <taxon>Bacteria</taxon>
        <taxon>Pseudomonadati</taxon>
        <taxon>Bacteroidota</taxon>
        <taxon>Flavobacteriia</taxon>
        <taxon>Flavobacteriales</taxon>
        <taxon>Flavobacteriaceae</taxon>
        <taxon>Aquimarina</taxon>
    </lineage>
</organism>
<gene>
    <name evidence="1" type="ORF">ACFSTE_04010</name>
</gene>
<evidence type="ECO:0000313" key="1">
    <source>
        <dbReference type="EMBL" id="MFD2589981.1"/>
    </source>
</evidence>
<dbReference type="Proteomes" id="UP001597459">
    <property type="component" value="Unassembled WGS sequence"/>
</dbReference>
<comment type="caution">
    <text evidence="1">The sequence shown here is derived from an EMBL/GenBank/DDBJ whole genome shotgun (WGS) entry which is preliminary data.</text>
</comment>
<dbReference type="EMBL" id="JBHULX010000002">
    <property type="protein sequence ID" value="MFD2589981.1"/>
    <property type="molecule type" value="Genomic_DNA"/>
</dbReference>